<feature type="transmembrane region" description="Helical" evidence="1">
    <location>
        <begin position="1261"/>
        <end position="1281"/>
    </location>
</feature>
<dbReference type="Proteomes" id="UP000543598">
    <property type="component" value="Unassembled WGS sequence"/>
</dbReference>
<feature type="transmembrane region" description="Helical" evidence="1">
    <location>
        <begin position="145"/>
        <end position="161"/>
    </location>
</feature>
<proteinExistence type="predicted"/>
<feature type="transmembrane region" description="Helical" evidence="1">
    <location>
        <begin position="890"/>
        <end position="910"/>
    </location>
</feature>
<feature type="transmembrane region" description="Helical" evidence="1">
    <location>
        <begin position="1177"/>
        <end position="1202"/>
    </location>
</feature>
<dbReference type="EMBL" id="JABEMB010000004">
    <property type="protein sequence ID" value="NNH03256.1"/>
    <property type="molecule type" value="Genomic_DNA"/>
</dbReference>
<feature type="transmembrane region" description="Helical" evidence="1">
    <location>
        <begin position="197"/>
        <end position="215"/>
    </location>
</feature>
<feature type="transmembrane region" description="Helical" evidence="1">
    <location>
        <begin position="640"/>
        <end position="658"/>
    </location>
</feature>
<feature type="transmembrane region" description="Helical" evidence="1">
    <location>
        <begin position="863"/>
        <end position="883"/>
    </location>
</feature>
<feature type="transmembrane region" description="Helical" evidence="1">
    <location>
        <begin position="280"/>
        <end position="300"/>
    </location>
</feature>
<feature type="transmembrane region" description="Helical" evidence="1">
    <location>
        <begin position="334"/>
        <end position="354"/>
    </location>
</feature>
<feature type="transmembrane region" description="Helical" evidence="1">
    <location>
        <begin position="222"/>
        <end position="240"/>
    </location>
</feature>
<feature type="transmembrane region" description="Helical" evidence="1">
    <location>
        <begin position="584"/>
        <end position="604"/>
    </location>
</feature>
<sequence length="1299" mass="132035">MSASSVPATRRVPTWSSAAAGRLLDTITCPVCEDTPITHQRCPNCGADFTGGIGAELWDASQAAVAALEARQSVLDRVPVRPVEDATAPAVSRPAAASVLPSAPQRASATVQSVLAVAGAGLVAIAAIVFTFFNPDLTDRGARGLIIAAITLAFLFTARSLARRGLQFSAEAVGALGMVFLALDVQAFSQLAPDRPWTLAALGTLIAGAIMAALAVRLRIRVWLWTSLLGLALVPAMFAFDADGAGVFGWLGTAVAASVLVEAVGGLARRFGDPLRSERVALTIVQVVATVAAFGQQWLAGADSESARWLGMSALLAAIAALSLFSTRHVARSLWSFVAGGAGVLAFVALPLSAEAGAIPFYWQFALLPAAAVVGLNVVAALVPLPRTAGRSLVTGGAVTAVALSAFAPTAVAGLTVLLAVLLRRDGTAGATDAGGTTAVILGLSALAAGLVLFSLLRARRDAAAPTRGAVGRAGPAAVPDGPVALSDGSVALSDGSAAMQDGPDSLSGDSVALSIGSAAVSSGPAAVQIGHAPLDADEDARADASARGASVLPPIGTRWLGDLGVWYAVLAGLTLASAPGVLLWGRIAIGLGLAIAVGAALVLTPLRTARAGARVPLIVGAHLAILLCAITSWRDDAVVVGAGIAVVVTIAAIARTVPASVRFVHAGAGYAYALVVLATALTLWGTDPIPVVCLTTSAGALTAVAGTFLASVPPRTWYALLVVTAVPFALGVVQVLFERSGWTALSTGLIFLLALTLVVTRRPGLGIPVRSLAAATLVPSLAVVVVCLGAQLLAASGSPVVLPVIAVIVALTLPSTAMIRSALASRIGEQDASLVRLAIEASTLLTAAIAVLLAIVRDAAGLGTTFLVLVVLGIGAAATSVWAKRRYGWWLAGASFTGALWCVWGMTGVGGVEPFLLPPALGAAAVGAALTARGKRGAPLYASGLAVAIVPLVAVLAIDGTVARGYGLVAASWVLVALGLSLGLGRWRHAWRLRALRPATFAAAIAAAAAAAVLGVRFGAGLDSAPDPLVVVCLATGIAGAVPAALAARGLLSGARPESRLSRTRWLHAPAALCVAVAAWPAIHRDWFTIWTMWALMLAYLLGVVAIAWRSRARTTSLPPVWFVFAIAFVTAVVAWSPRDLRVEWFSLPLGLLLLAAGALHLSTRDAAPRRSPNDWPAGFAGSWALLAPGIVVTLGASIAATFTDPLTWRAILVIVLALIAILVGAGRRLAAPFFIGVVVLPVENALAFLVQIGRGIQSMPWWITLAVVGAVLLIIAVTYERRAGEDAGIAARLRDLA</sequence>
<feature type="transmembrane region" description="Helical" evidence="1">
    <location>
        <begin position="1208"/>
        <end position="1228"/>
    </location>
</feature>
<feature type="transmembrane region" description="Helical" evidence="1">
    <location>
        <begin position="246"/>
        <end position="268"/>
    </location>
</feature>
<feature type="transmembrane region" description="Helical" evidence="1">
    <location>
        <begin position="435"/>
        <end position="457"/>
    </location>
</feature>
<keyword evidence="3" id="KW-1185">Reference proteome</keyword>
<name>A0A7Y2LYM7_9MICO</name>
<feature type="transmembrane region" description="Helical" evidence="1">
    <location>
        <begin position="801"/>
        <end position="824"/>
    </location>
</feature>
<feature type="transmembrane region" description="Helical" evidence="1">
    <location>
        <begin position="743"/>
        <end position="761"/>
    </location>
</feature>
<comment type="caution">
    <text evidence="2">The sequence shown here is derived from an EMBL/GenBank/DDBJ whole genome shotgun (WGS) entry which is preliminary data.</text>
</comment>
<reference evidence="2 3" key="1">
    <citation type="submission" date="2020-05" db="EMBL/GenBank/DDBJ databases">
        <title>MicrobeNet Type strains.</title>
        <authorList>
            <person name="Nicholson A.C."/>
        </authorList>
    </citation>
    <scope>NUCLEOTIDE SEQUENCE [LARGE SCALE GENOMIC DNA]</scope>
    <source>
        <strain evidence="2 3">JCM 14282</strain>
    </source>
</reference>
<feature type="transmembrane region" description="Helical" evidence="1">
    <location>
        <begin position="1029"/>
        <end position="1053"/>
    </location>
</feature>
<feature type="transmembrane region" description="Helical" evidence="1">
    <location>
        <begin position="306"/>
        <end position="327"/>
    </location>
</feature>
<feature type="transmembrane region" description="Helical" evidence="1">
    <location>
        <begin position="616"/>
        <end position="634"/>
    </location>
</feature>
<feature type="transmembrane region" description="Helical" evidence="1">
    <location>
        <begin position="773"/>
        <end position="795"/>
    </location>
</feature>
<feature type="transmembrane region" description="Helical" evidence="1">
    <location>
        <begin position="836"/>
        <end position="857"/>
    </location>
</feature>
<keyword evidence="1" id="KW-0472">Membrane</keyword>
<evidence type="ECO:0000313" key="3">
    <source>
        <dbReference type="Proteomes" id="UP000543598"/>
    </source>
</evidence>
<feature type="transmembrane region" description="Helical" evidence="1">
    <location>
        <begin position="1122"/>
        <end position="1140"/>
    </location>
</feature>
<feature type="transmembrane region" description="Helical" evidence="1">
    <location>
        <begin position="114"/>
        <end position="133"/>
    </location>
</feature>
<feature type="transmembrane region" description="Helical" evidence="1">
    <location>
        <begin position="560"/>
        <end position="578"/>
    </location>
</feature>
<evidence type="ECO:0000313" key="2">
    <source>
        <dbReference type="EMBL" id="NNH03256.1"/>
    </source>
</evidence>
<evidence type="ECO:0000256" key="1">
    <source>
        <dbReference type="SAM" id="Phobius"/>
    </source>
</evidence>
<feature type="transmembrane region" description="Helical" evidence="1">
    <location>
        <begin position="665"/>
        <end position="684"/>
    </location>
</feature>
<feature type="transmembrane region" description="Helical" evidence="1">
    <location>
        <begin position="690"/>
        <end position="711"/>
    </location>
</feature>
<feature type="transmembrane region" description="Helical" evidence="1">
    <location>
        <begin position="940"/>
        <end position="959"/>
    </location>
</feature>
<gene>
    <name evidence="2" type="ORF">HLA99_05265</name>
</gene>
<keyword evidence="1" id="KW-0812">Transmembrane</keyword>
<feature type="transmembrane region" description="Helical" evidence="1">
    <location>
        <begin position="1146"/>
        <end position="1165"/>
    </location>
</feature>
<feature type="transmembrane region" description="Helical" evidence="1">
    <location>
        <begin position="360"/>
        <end position="385"/>
    </location>
</feature>
<feature type="transmembrane region" description="Helical" evidence="1">
    <location>
        <begin position="1090"/>
        <end position="1110"/>
    </location>
</feature>
<feature type="transmembrane region" description="Helical" evidence="1">
    <location>
        <begin position="718"/>
        <end position="737"/>
    </location>
</feature>
<feature type="transmembrane region" description="Helical" evidence="1">
    <location>
        <begin position="173"/>
        <end position="191"/>
    </location>
</feature>
<protein>
    <submittedName>
        <fullName evidence="2">Uncharacterized protein</fullName>
    </submittedName>
</protein>
<feature type="transmembrane region" description="Helical" evidence="1">
    <location>
        <begin position="965"/>
        <end position="985"/>
    </location>
</feature>
<organism evidence="2 3">
    <name type="scientific">Microbacterium ulmi</name>
    <dbReference type="NCBI Taxonomy" id="179095"/>
    <lineage>
        <taxon>Bacteria</taxon>
        <taxon>Bacillati</taxon>
        <taxon>Actinomycetota</taxon>
        <taxon>Actinomycetes</taxon>
        <taxon>Micrococcales</taxon>
        <taxon>Microbacteriaceae</taxon>
        <taxon>Microbacterium</taxon>
    </lineage>
</organism>
<keyword evidence="1" id="KW-1133">Transmembrane helix</keyword>
<dbReference type="NCBIfam" id="NF047321">
    <property type="entry name" value="SCO7613_CTERM"/>
    <property type="match status" value="1"/>
</dbReference>
<feature type="transmembrane region" description="Helical" evidence="1">
    <location>
        <begin position="397"/>
        <end position="423"/>
    </location>
</feature>
<feature type="transmembrane region" description="Helical" evidence="1">
    <location>
        <begin position="1065"/>
        <end position="1084"/>
    </location>
</feature>
<dbReference type="RefSeq" id="WP_167037725.1">
    <property type="nucleotide sequence ID" value="NZ_BAAANA010000001.1"/>
</dbReference>
<feature type="transmembrane region" description="Helical" evidence="1">
    <location>
        <begin position="997"/>
        <end position="1017"/>
    </location>
</feature>
<feature type="transmembrane region" description="Helical" evidence="1">
    <location>
        <begin position="1235"/>
        <end position="1255"/>
    </location>
</feature>
<accession>A0A7Y2LYM7</accession>
<dbReference type="InterPro" id="IPR058062">
    <property type="entry name" value="SCO7613_C"/>
</dbReference>
<feature type="transmembrane region" description="Helical" evidence="1">
    <location>
        <begin position="916"/>
        <end position="933"/>
    </location>
</feature>